<protein>
    <submittedName>
        <fullName evidence="1">Uncharacterized protein</fullName>
    </submittedName>
</protein>
<gene>
    <name evidence="1" type="ORF">LCGC14_2434460</name>
</gene>
<accession>A0A0F9EEV1</accession>
<dbReference type="AlphaFoldDB" id="A0A0F9EEV1"/>
<organism evidence="1">
    <name type="scientific">marine sediment metagenome</name>
    <dbReference type="NCBI Taxonomy" id="412755"/>
    <lineage>
        <taxon>unclassified sequences</taxon>
        <taxon>metagenomes</taxon>
        <taxon>ecological metagenomes</taxon>
    </lineage>
</organism>
<proteinExistence type="predicted"/>
<sequence>MSTVLAISKTTTIQVAQDNERCTICEGSLEPPWFFITDNTTKTCANVCSEGCAIAQYREELKEGLGIVTENWEKYQLLDRGATQ</sequence>
<evidence type="ECO:0000313" key="1">
    <source>
        <dbReference type="EMBL" id="KKL22533.1"/>
    </source>
</evidence>
<dbReference type="EMBL" id="LAZR01037313">
    <property type="protein sequence ID" value="KKL22533.1"/>
    <property type="molecule type" value="Genomic_DNA"/>
</dbReference>
<name>A0A0F9EEV1_9ZZZZ</name>
<reference evidence="1" key="1">
    <citation type="journal article" date="2015" name="Nature">
        <title>Complex archaea that bridge the gap between prokaryotes and eukaryotes.</title>
        <authorList>
            <person name="Spang A."/>
            <person name="Saw J.H."/>
            <person name="Jorgensen S.L."/>
            <person name="Zaremba-Niedzwiedzka K."/>
            <person name="Martijn J."/>
            <person name="Lind A.E."/>
            <person name="van Eijk R."/>
            <person name="Schleper C."/>
            <person name="Guy L."/>
            <person name="Ettema T.J."/>
        </authorList>
    </citation>
    <scope>NUCLEOTIDE SEQUENCE</scope>
</reference>
<comment type="caution">
    <text evidence="1">The sequence shown here is derived from an EMBL/GenBank/DDBJ whole genome shotgun (WGS) entry which is preliminary data.</text>
</comment>